<keyword evidence="4" id="KW-1185">Reference proteome</keyword>
<accession>A0A804Q6G9</accession>
<dbReference type="InParanoid" id="A0A804Q6G9"/>
<dbReference type="AlphaFoldDB" id="A0A804Q6G9"/>
<reference evidence="3" key="3">
    <citation type="submission" date="2021-05" db="UniProtKB">
        <authorList>
            <consortium name="EnsemblPlants"/>
        </authorList>
    </citation>
    <scope>IDENTIFICATION</scope>
    <source>
        <strain evidence="3">cv. B73</strain>
    </source>
</reference>
<dbReference type="Pfam" id="PF24758">
    <property type="entry name" value="LRR_At5g56370"/>
    <property type="match status" value="1"/>
</dbReference>
<evidence type="ECO:0008006" key="5">
    <source>
        <dbReference type="Google" id="ProtNLM"/>
    </source>
</evidence>
<evidence type="ECO:0000259" key="1">
    <source>
        <dbReference type="Pfam" id="PF08387"/>
    </source>
</evidence>
<evidence type="ECO:0000313" key="4">
    <source>
        <dbReference type="Proteomes" id="UP000007305"/>
    </source>
</evidence>
<organism evidence="3 4">
    <name type="scientific">Zea mays</name>
    <name type="common">Maize</name>
    <dbReference type="NCBI Taxonomy" id="4577"/>
    <lineage>
        <taxon>Eukaryota</taxon>
        <taxon>Viridiplantae</taxon>
        <taxon>Streptophyta</taxon>
        <taxon>Embryophyta</taxon>
        <taxon>Tracheophyta</taxon>
        <taxon>Spermatophyta</taxon>
        <taxon>Magnoliopsida</taxon>
        <taxon>Liliopsida</taxon>
        <taxon>Poales</taxon>
        <taxon>Poaceae</taxon>
        <taxon>PACMAD clade</taxon>
        <taxon>Panicoideae</taxon>
        <taxon>Andropogonodae</taxon>
        <taxon>Andropogoneae</taxon>
        <taxon>Tripsacinae</taxon>
        <taxon>Zea</taxon>
    </lineage>
</organism>
<protein>
    <recommendedName>
        <fullName evidence="5">FBD domain-containing protein</fullName>
    </recommendedName>
</protein>
<reference evidence="3" key="2">
    <citation type="submission" date="2019-07" db="EMBL/GenBank/DDBJ databases">
        <authorList>
            <person name="Seetharam A."/>
            <person name="Woodhouse M."/>
            <person name="Cannon E."/>
        </authorList>
    </citation>
    <scope>NUCLEOTIDE SEQUENCE [LARGE SCALE GENOMIC DNA]</scope>
    <source>
        <strain evidence="3">cv. B73</strain>
    </source>
</reference>
<feature type="domain" description="F-box/LRR-repeat protein 15/At3g58940/PEG3-like LRR" evidence="2">
    <location>
        <begin position="6"/>
        <end position="51"/>
    </location>
</feature>
<dbReference type="InterPro" id="IPR006566">
    <property type="entry name" value="FBD"/>
</dbReference>
<dbReference type="EnsemblPlants" id="Zm00001eb305110_T001">
    <property type="protein sequence ID" value="Zm00001eb305110_P001"/>
    <property type="gene ID" value="Zm00001eb305110"/>
</dbReference>
<proteinExistence type="predicted"/>
<evidence type="ECO:0000259" key="2">
    <source>
        <dbReference type="Pfam" id="PF24758"/>
    </source>
</evidence>
<dbReference type="Pfam" id="PF08387">
    <property type="entry name" value="FBD"/>
    <property type="match status" value="1"/>
</dbReference>
<evidence type="ECO:0000313" key="3">
    <source>
        <dbReference type="EnsemblPlants" id="Zm00001eb305110_P001"/>
    </source>
</evidence>
<feature type="domain" description="FBD" evidence="1">
    <location>
        <begin position="67"/>
        <end position="108"/>
    </location>
</feature>
<dbReference type="Gramene" id="Zm00001eb305110_T001">
    <property type="protein sequence ID" value="Zm00001eb305110_P001"/>
    <property type="gene ID" value="Zm00001eb305110"/>
</dbReference>
<dbReference type="PANTHER" id="PTHR32141">
    <property type="match status" value="1"/>
</dbReference>
<dbReference type="InterPro" id="IPR055302">
    <property type="entry name" value="F-box_dom-containing"/>
</dbReference>
<dbReference type="InterPro" id="IPR055411">
    <property type="entry name" value="LRR_FXL15/At3g58940/PEG3-like"/>
</dbReference>
<reference evidence="4" key="1">
    <citation type="submission" date="2015-12" db="EMBL/GenBank/DDBJ databases">
        <title>Update maize B73 reference genome by single molecule sequencing technologies.</title>
        <authorList>
            <consortium name="Maize Genome Sequencing Project"/>
            <person name="Ware D."/>
        </authorList>
    </citation>
    <scope>NUCLEOTIDE SEQUENCE [LARGE SCALE GENOMIC DNA]</scope>
    <source>
        <strain evidence="4">cv. B73</strain>
    </source>
</reference>
<name>A0A804Q6G9_MAIZE</name>
<dbReference type="PANTHER" id="PTHR32141:SF34">
    <property type="entry name" value="OS12G0558366 PROTEIN"/>
    <property type="match status" value="1"/>
</dbReference>
<dbReference type="Proteomes" id="UP000007305">
    <property type="component" value="Chromosome 7"/>
</dbReference>
<sequence>MFIPLFQKMVPIISLPNVMRTVRTLALLTTPDLDLVIGFLKCFPCVEKLYIVSYTRMLIKNEQGYVPLECLDRHLKNMQIINYEDNSADVNFVKFFILNARVLESMKFVVRQGQCDTKWIARQHKKLEVHGRASRGATFYFEADATRRMSSLVHTKHIHDLASDPFDESLCGCPGDYFF</sequence>